<evidence type="ECO:0000313" key="2">
    <source>
        <dbReference type="EMBL" id="MBT2188868.1"/>
    </source>
</evidence>
<feature type="transmembrane region" description="Helical" evidence="1">
    <location>
        <begin position="6"/>
        <end position="24"/>
    </location>
</feature>
<evidence type="ECO:0008006" key="4">
    <source>
        <dbReference type="Google" id="ProtNLM"/>
    </source>
</evidence>
<protein>
    <recommendedName>
        <fullName evidence="4">Phage shock protein B</fullName>
    </recommendedName>
</protein>
<organism evidence="2 3">
    <name type="scientific">Sphingobium nicotianae</name>
    <dbReference type="NCBI Taxonomy" id="2782607"/>
    <lineage>
        <taxon>Bacteria</taxon>
        <taxon>Pseudomonadati</taxon>
        <taxon>Pseudomonadota</taxon>
        <taxon>Alphaproteobacteria</taxon>
        <taxon>Sphingomonadales</taxon>
        <taxon>Sphingomonadaceae</taxon>
        <taxon>Sphingobium</taxon>
    </lineage>
</organism>
<dbReference type="RefSeq" id="WP_214625123.1">
    <property type="nucleotide sequence ID" value="NZ_JAHGAW010000013.1"/>
</dbReference>
<proteinExistence type="predicted"/>
<evidence type="ECO:0000313" key="3">
    <source>
        <dbReference type="Proteomes" id="UP001138757"/>
    </source>
</evidence>
<evidence type="ECO:0000256" key="1">
    <source>
        <dbReference type="SAM" id="Phobius"/>
    </source>
</evidence>
<reference evidence="2" key="1">
    <citation type="submission" date="2021-05" db="EMBL/GenBank/DDBJ databases">
        <title>Genome of Sphingobium sp. strain.</title>
        <authorList>
            <person name="Fan R."/>
        </authorList>
    </citation>
    <scope>NUCLEOTIDE SEQUENCE</scope>
    <source>
        <strain evidence="2">H33</strain>
    </source>
</reference>
<keyword evidence="1" id="KW-0812">Transmembrane</keyword>
<comment type="caution">
    <text evidence="2">The sequence shown here is derived from an EMBL/GenBank/DDBJ whole genome shotgun (WGS) entry which is preliminary data.</text>
</comment>
<dbReference type="Proteomes" id="UP001138757">
    <property type="component" value="Unassembled WGS sequence"/>
</dbReference>
<name>A0A9X1DG40_9SPHN</name>
<dbReference type="AlphaFoldDB" id="A0A9X1DG40"/>
<sequence length="95" mass="11009">MNSFTFLTFFLIVVGIPVIGGVWSSHQRQKMRLRERELEVLGTQTAEKAAQYAAQTERLEQRVRVLERIVTDKGLDLASEIDRLRGDDEPRRLDH</sequence>
<dbReference type="EMBL" id="JAHGAW010000013">
    <property type="protein sequence ID" value="MBT2188868.1"/>
    <property type="molecule type" value="Genomic_DNA"/>
</dbReference>
<keyword evidence="1" id="KW-1133">Transmembrane helix</keyword>
<keyword evidence="3" id="KW-1185">Reference proteome</keyword>
<accession>A0A9X1DG40</accession>
<keyword evidence="1" id="KW-0472">Membrane</keyword>
<gene>
    <name evidence="2" type="ORF">KK488_18130</name>
</gene>